<sequence length="213" mass="22944">MVPGPRWRQLTKPLLFLSCATLLIGFTLLSLEQDVTSLAFIFLIAGGLLFLSFLLACCGDWWQRQQHPLMPSPSTQETGRSYLSYRDNAAFEVPTYEEAMESGAPAPPNSPALGEPPAYSTLTQKEPEGGGPVRTPGGPDGLGRIRRVGSEGSSLALRTGLQPRGQRAVSDASALRGPEGLPWPEPLTPPPAYGEIDDEGDDSVFYEDAWSPT</sequence>
<feature type="transmembrane region" description="Helical" evidence="2">
    <location>
        <begin position="40"/>
        <end position="62"/>
    </location>
</feature>
<dbReference type="InParanoid" id="F7FKR6"/>
<evidence type="ECO:0000256" key="1">
    <source>
        <dbReference type="SAM" id="MobiDB-lite"/>
    </source>
</evidence>
<gene>
    <name evidence="3" type="primary">TMEM139</name>
</gene>
<dbReference type="OMA" id="FYEDNWT"/>
<keyword evidence="2" id="KW-1133">Transmembrane helix</keyword>
<keyword evidence="4" id="KW-1185">Reference proteome</keyword>
<dbReference type="FunCoup" id="F7FKR6">
    <property type="interactions" value="20"/>
</dbReference>
<dbReference type="TCDB" id="8.A.60.1.3">
    <property type="family name" value="the transmembrane protein 139 (tmem139) family"/>
</dbReference>
<dbReference type="Ensembl" id="ENSOANT00000005548.2">
    <property type="protein sequence ID" value="ENSOANP00000005547.2"/>
    <property type="gene ID" value="ENSOANG00000003503.2"/>
</dbReference>
<proteinExistence type="predicted"/>
<dbReference type="AlphaFoldDB" id="F7FKR6"/>
<dbReference type="Bgee" id="ENSOANG00000003503">
    <property type="expression patterns" value="Expressed in adult mammalian kidney and 4 other cell types or tissues"/>
</dbReference>
<reference evidence="3" key="2">
    <citation type="submission" date="2025-09" db="UniProtKB">
        <authorList>
            <consortium name="Ensembl"/>
        </authorList>
    </citation>
    <scope>IDENTIFICATION</scope>
    <source>
        <strain evidence="3">Glennie</strain>
    </source>
</reference>
<feature type="compositionally biased region" description="Acidic residues" evidence="1">
    <location>
        <begin position="195"/>
        <end position="205"/>
    </location>
</feature>
<keyword evidence="2" id="KW-0472">Membrane</keyword>
<dbReference type="Proteomes" id="UP000002279">
    <property type="component" value="Unplaced"/>
</dbReference>
<dbReference type="PANTHER" id="PTHR36294">
    <property type="entry name" value="TRANSMEMBRANE PROTEIN 139"/>
    <property type="match status" value="1"/>
</dbReference>
<reference evidence="3" key="1">
    <citation type="submission" date="2025-08" db="UniProtKB">
        <authorList>
            <consortium name="Ensembl"/>
        </authorList>
    </citation>
    <scope>IDENTIFICATION</scope>
    <source>
        <strain evidence="3">Glennie</strain>
    </source>
</reference>
<dbReference type="InterPro" id="IPR038805">
    <property type="entry name" value="TMEM139"/>
</dbReference>
<evidence type="ECO:0000313" key="3">
    <source>
        <dbReference type="Ensembl" id="ENSOANP00000005547.2"/>
    </source>
</evidence>
<dbReference type="HOGENOM" id="CLU_121737_0_0_1"/>
<protein>
    <recommendedName>
        <fullName evidence="5">Transmembrane protein 139</fullName>
    </recommendedName>
</protein>
<organism evidence="3 4">
    <name type="scientific">Ornithorhynchus anatinus</name>
    <name type="common">Duckbill platypus</name>
    <dbReference type="NCBI Taxonomy" id="9258"/>
    <lineage>
        <taxon>Eukaryota</taxon>
        <taxon>Metazoa</taxon>
        <taxon>Chordata</taxon>
        <taxon>Craniata</taxon>
        <taxon>Vertebrata</taxon>
        <taxon>Euteleostomi</taxon>
        <taxon>Mammalia</taxon>
        <taxon>Monotremata</taxon>
        <taxon>Ornithorhynchidae</taxon>
        <taxon>Ornithorhynchus</taxon>
    </lineage>
</organism>
<feature type="region of interest" description="Disordered" evidence="1">
    <location>
        <begin position="97"/>
        <end position="213"/>
    </location>
</feature>
<dbReference type="GeneTree" id="ENSGT00390000002723"/>
<feature type="compositionally biased region" description="Pro residues" evidence="1">
    <location>
        <begin position="181"/>
        <end position="192"/>
    </location>
</feature>
<accession>F7FKR6</accession>
<keyword evidence="2" id="KW-0812">Transmembrane</keyword>
<dbReference type="eggNOG" id="ENOG502S6ZG">
    <property type="taxonomic scope" value="Eukaryota"/>
</dbReference>
<evidence type="ECO:0008006" key="5">
    <source>
        <dbReference type="Google" id="ProtNLM"/>
    </source>
</evidence>
<evidence type="ECO:0000313" key="4">
    <source>
        <dbReference type="Proteomes" id="UP000002279"/>
    </source>
</evidence>
<dbReference type="PANTHER" id="PTHR36294:SF1">
    <property type="entry name" value="TRANSMEMBRANE PROTEIN 139"/>
    <property type="match status" value="1"/>
</dbReference>
<name>F7FKR6_ORNAN</name>
<evidence type="ECO:0000256" key="2">
    <source>
        <dbReference type="SAM" id="Phobius"/>
    </source>
</evidence>